<sequence>MEEKEKTLKLLEQKTSVADFWKNTENAKETQQEISVIKEEIEAIEKIKKELEEIGELEKIAEGDEKIALELKEKYEKLETTIEKQEVKTFLSGKYDKNNAIMEIFSGAGGQDSQDWATMLMRMYERYCVKKGFGFFVLHQSFGEAGGPEGRIGIKSVTIEIKGSYAYGILKKETGVHRLVRISPFSSQKLRHTSFVLVEVLPEIKEKDIEAIKPEDLRVDTFRASGPGGQYVNKRESAIRITHLATGITVSSQSERLQGKNRENAMKILYARLYAFYELQHAKKMKEIKGSAISASWGNQIRSYVLHPYKLVKDLRTQVETSNAEEVLNGELDVFIEAELKI</sequence>
<dbReference type="NCBIfam" id="TIGR00020">
    <property type="entry name" value="prfB"/>
    <property type="match status" value="1"/>
</dbReference>
<proteinExistence type="inferred from homology"/>
<evidence type="ECO:0000313" key="8">
    <source>
        <dbReference type="EMBL" id="OGZ71150.1"/>
    </source>
</evidence>
<dbReference type="Pfam" id="PF00472">
    <property type="entry name" value="RF-1"/>
    <property type="match status" value="1"/>
</dbReference>
<comment type="caution">
    <text evidence="8">The sequence shown here is derived from an EMBL/GenBank/DDBJ whole genome shotgun (WGS) entry which is preliminary data.</text>
</comment>
<comment type="subcellular location">
    <subcellularLocation>
        <location evidence="4">Cytoplasm</location>
    </subcellularLocation>
</comment>
<evidence type="ECO:0000256" key="4">
    <source>
        <dbReference type="HAMAP-Rule" id="MF_00094"/>
    </source>
</evidence>
<gene>
    <name evidence="4" type="primary">prfB</name>
    <name evidence="8" type="ORF">A2904_00825</name>
</gene>
<comment type="similarity">
    <text evidence="1 4">Belongs to the prokaryotic/mitochondrial release factor family.</text>
</comment>
<evidence type="ECO:0000256" key="5">
    <source>
        <dbReference type="NCBIfam" id="TIGR00020"/>
    </source>
</evidence>
<feature type="modified residue" description="N5-methylglutamine" evidence="4">
    <location>
        <position position="230"/>
    </location>
</feature>
<keyword evidence="4" id="KW-0963">Cytoplasm</keyword>
<dbReference type="PANTHER" id="PTHR43116:SF3">
    <property type="entry name" value="CLASS I PEPTIDE CHAIN RELEASE FACTOR"/>
    <property type="match status" value="1"/>
</dbReference>
<evidence type="ECO:0000256" key="3">
    <source>
        <dbReference type="ARBA" id="ARBA00022917"/>
    </source>
</evidence>
<dbReference type="InterPro" id="IPR045853">
    <property type="entry name" value="Pep_chain_release_fac_I_sf"/>
</dbReference>
<keyword evidence="3 4" id="KW-0648">Protein biosynthesis</keyword>
<organism evidence="8 9">
    <name type="scientific">Candidatus Staskawiczbacteria bacterium RIFCSPLOWO2_01_FULL_33_9</name>
    <dbReference type="NCBI Taxonomy" id="1802211"/>
    <lineage>
        <taxon>Bacteria</taxon>
        <taxon>Candidatus Staskawicziibacteriota</taxon>
    </lineage>
</organism>
<feature type="coiled-coil region" evidence="6">
    <location>
        <begin position="27"/>
        <end position="88"/>
    </location>
</feature>
<dbReference type="InterPro" id="IPR005139">
    <property type="entry name" value="PCRF"/>
</dbReference>
<evidence type="ECO:0000256" key="6">
    <source>
        <dbReference type="SAM" id="Coils"/>
    </source>
</evidence>
<feature type="domain" description="Prokaryotic-type class I peptide chain release factors" evidence="7">
    <location>
        <begin position="223"/>
        <end position="239"/>
    </location>
</feature>
<dbReference type="Proteomes" id="UP000176308">
    <property type="component" value="Unassembled WGS sequence"/>
</dbReference>
<comment type="PTM">
    <text evidence="4">Methylated by PrmC. Methylation increases the termination efficiency of RF2.</text>
</comment>
<comment type="function">
    <text evidence="4">Peptide chain release factor 2 directs the termination of translation in response to the peptide chain termination codons UGA and UAA.</text>
</comment>
<dbReference type="SUPFAM" id="SSF75620">
    <property type="entry name" value="Release factor"/>
    <property type="match status" value="1"/>
</dbReference>
<dbReference type="InterPro" id="IPR000352">
    <property type="entry name" value="Pep_chain_release_fac_I"/>
</dbReference>
<dbReference type="Gene3D" id="3.30.160.20">
    <property type="match status" value="1"/>
</dbReference>
<evidence type="ECO:0000259" key="7">
    <source>
        <dbReference type="PROSITE" id="PS00745"/>
    </source>
</evidence>
<accession>A0A1G2I9W3</accession>
<dbReference type="SMART" id="SM00937">
    <property type="entry name" value="PCRF"/>
    <property type="match status" value="1"/>
</dbReference>
<dbReference type="GO" id="GO:0005737">
    <property type="term" value="C:cytoplasm"/>
    <property type="evidence" value="ECO:0007669"/>
    <property type="project" value="UniProtKB-SubCell"/>
</dbReference>
<dbReference type="PROSITE" id="PS00745">
    <property type="entry name" value="RF_PROK_I"/>
    <property type="match status" value="1"/>
</dbReference>
<dbReference type="Gene3D" id="3.30.70.1660">
    <property type="match status" value="1"/>
</dbReference>
<dbReference type="HAMAP" id="MF_00094">
    <property type="entry name" value="Rel_fac_2"/>
    <property type="match status" value="1"/>
</dbReference>
<reference evidence="8 9" key="1">
    <citation type="journal article" date="2016" name="Nat. Commun.">
        <title>Thousands of microbial genomes shed light on interconnected biogeochemical processes in an aquifer system.</title>
        <authorList>
            <person name="Anantharaman K."/>
            <person name="Brown C.T."/>
            <person name="Hug L.A."/>
            <person name="Sharon I."/>
            <person name="Castelle C.J."/>
            <person name="Probst A.J."/>
            <person name="Thomas B.C."/>
            <person name="Singh A."/>
            <person name="Wilkins M.J."/>
            <person name="Karaoz U."/>
            <person name="Brodie E.L."/>
            <person name="Williams K.H."/>
            <person name="Hubbard S.S."/>
            <person name="Banfield J.F."/>
        </authorList>
    </citation>
    <scope>NUCLEOTIDE SEQUENCE [LARGE SCALE GENOMIC DNA]</scope>
</reference>
<dbReference type="AlphaFoldDB" id="A0A1G2I9W3"/>
<evidence type="ECO:0000256" key="1">
    <source>
        <dbReference type="ARBA" id="ARBA00010835"/>
    </source>
</evidence>
<keyword evidence="6" id="KW-0175">Coiled coil</keyword>
<dbReference type="Pfam" id="PF03462">
    <property type="entry name" value="PCRF"/>
    <property type="match status" value="1"/>
</dbReference>
<dbReference type="GO" id="GO:0016149">
    <property type="term" value="F:translation release factor activity, codon specific"/>
    <property type="evidence" value="ECO:0007669"/>
    <property type="project" value="UniProtKB-UniRule"/>
</dbReference>
<dbReference type="PANTHER" id="PTHR43116">
    <property type="entry name" value="PEPTIDE CHAIN RELEASE FACTOR 2"/>
    <property type="match status" value="1"/>
</dbReference>
<evidence type="ECO:0000256" key="2">
    <source>
        <dbReference type="ARBA" id="ARBA00022481"/>
    </source>
</evidence>
<dbReference type="InterPro" id="IPR004374">
    <property type="entry name" value="PrfB"/>
</dbReference>
<protein>
    <recommendedName>
        <fullName evidence="4 5">Peptide chain release factor 2</fullName>
        <shortName evidence="4">RF-2</shortName>
    </recommendedName>
</protein>
<evidence type="ECO:0000313" key="9">
    <source>
        <dbReference type="Proteomes" id="UP000176308"/>
    </source>
</evidence>
<dbReference type="EMBL" id="MHOX01000012">
    <property type="protein sequence ID" value="OGZ71150.1"/>
    <property type="molecule type" value="Genomic_DNA"/>
</dbReference>
<keyword evidence="2 4" id="KW-0488">Methylation</keyword>
<name>A0A1G2I9W3_9BACT</name>
<dbReference type="Gene3D" id="1.20.58.410">
    <property type="entry name" value="Release factor"/>
    <property type="match status" value="1"/>
</dbReference>